<dbReference type="GO" id="GO:0016301">
    <property type="term" value="F:kinase activity"/>
    <property type="evidence" value="ECO:0007669"/>
    <property type="project" value="UniProtKB-UniRule"/>
</dbReference>
<dbReference type="EMBL" id="CP045529">
    <property type="protein sequence ID" value="QFU98162.1"/>
    <property type="molecule type" value="Genomic_DNA"/>
</dbReference>
<dbReference type="InterPro" id="IPR011009">
    <property type="entry name" value="Kinase-like_dom_sf"/>
</dbReference>
<evidence type="ECO:0000256" key="1">
    <source>
        <dbReference type="PIRNR" id="PIRNR006221"/>
    </source>
</evidence>
<dbReference type="Pfam" id="PF03881">
    <property type="entry name" value="Fructosamin_kin"/>
    <property type="match status" value="1"/>
</dbReference>
<reference evidence="2 3" key="1">
    <citation type="submission" date="2019-10" db="EMBL/GenBank/DDBJ databases">
        <title>Genome sequence of Luteimicrobium xylanilyticum HY-24.</title>
        <authorList>
            <person name="Kim D.Y."/>
            <person name="Park H.-Y."/>
        </authorList>
    </citation>
    <scope>NUCLEOTIDE SEQUENCE [LARGE SCALE GENOMIC DNA]</scope>
    <source>
        <strain evidence="2 3">HY-24</strain>
    </source>
</reference>
<keyword evidence="1" id="KW-0418">Kinase</keyword>
<dbReference type="Gene3D" id="1.20.1270.240">
    <property type="match status" value="1"/>
</dbReference>
<dbReference type="Proteomes" id="UP000326702">
    <property type="component" value="Chromosome"/>
</dbReference>
<keyword evidence="3" id="KW-1185">Reference proteome</keyword>
<dbReference type="PANTHER" id="PTHR12149:SF8">
    <property type="entry name" value="PROTEIN-RIBULOSAMINE 3-KINASE"/>
    <property type="match status" value="1"/>
</dbReference>
<dbReference type="InterPro" id="IPR016477">
    <property type="entry name" value="Fructo-/Ketosamine-3-kinase"/>
</dbReference>
<evidence type="ECO:0008006" key="4">
    <source>
        <dbReference type="Google" id="ProtNLM"/>
    </source>
</evidence>
<dbReference type="RefSeq" id="WP_153022183.1">
    <property type="nucleotide sequence ID" value="NZ_BAABIH010000027.1"/>
</dbReference>
<dbReference type="OrthoDB" id="5291879at2"/>
<dbReference type="PIRSF" id="PIRSF006221">
    <property type="entry name" value="Ketosamine-3-kinase"/>
    <property type="match status" value="1"/>
</dbReference>
<keyword evidence="1" id="KW-0808">Transferase</keyword>
<dbReference type="SUPFAM" id="SSF56112">
    <property type="entry name" value="Protein kinase-like (PK-like)"/>
    <property type="match status" value="1"/>
</dbReference>
<name>A0A5P9QAS0_9MICO</name>
<protein>
    <recommendedName>
        <fullName evidence="4">Protein-ribulosamine 3-kinase</fullName>
    </recommendedName>
</protein>
<proteinExistence type="inferred from homology"/>
<dbReference type="AlphaFoldDB" id="A0A5P9QAS0"/>
<dbReference type="PANTHER" id="PTHR12149">
    <property type="entry name" value="FRUCTOSAMINE 3 KINASE-RELATED PROTEIN"/>
    <property type="match status" value="1"/>
</dbReference>
<gene>
    <name evidence="2" type="ORF">KDY119_01672</name>
</gene>
<comment type="similarity">
    <text evidence="1">Belongs to the fructosamine kinase family.</text>
</comment>
<dbReference type="KEGG" id="lxl:KDY119_01672"/>
<sequence>MPDDDATFRKARSGAPTGFFRCEAAGLAWLDEVRLPPAPGEPHGPRVVAVRDVGEDHLDLERIVPVAATREAATRLGHDLAVLHDAGAPAWGSPPPGWSGDAFFGPLDDPLPLPTGARGTWAEFWGEARLRPVAAQGLERGALTRADADALHRLADQAARWETGDRPARVHGDLWSGNVMWTATGRGDEPADVEAVLIDPAAHGGHREADLAMLALFGAPHLDALLAAYDAAHPLGRGWRHRVVVHQVYPVAVHAVLFGGGYVTQLRRMLDALLG</sequence>
<accession>A0A5P9QAS0</accession>
<dbReference type="Gene3D" id="3.30.200.20">
    <property type="entry name" value="Phosphorylase Kinase, domain 1"/>
    <property type="match status" value="1"/>
</dbReference>
<evidence type="ECO:0000313" key="2">
    <source>
        <dbReference type="EMBL" id="QFU98162.1"/>
    </source>
</evidence>
<organism evidence="2 3">
    <name type="scientific">Luteimicrobium xylanilyticum</name>
    <dbReference type="NCBI Taxonomy" id="1133546"/>
    <lineage>
        <taxon>Bacteria</taxon>
        <taxon>Bacillati</taxon>
        <taxon>Actinomycetota</taxon>
        <taxon>Actinomycetes</taxon>
        <taxon>Micrococcales</taxon>
        <taxon>Luteimicrobium</taxon>
    </lineage>
</organism>
<evidence type="ECO:0000313" key="3">
    <source>
        <dbReference type="Proteomes" id="UP000326702"/>
    </source>
</evidence>
<dbReference type="Gene3D" id="1.10.510.10">
    <property type="entry name" value="Transferase(Phosphotransferase) domain 1"/>
    <property type="match status" value="1"/>
</dbReference>